<dbReference type="AlphaFoldDB" id="A0A6C8GCT1"/>
<dbReference type="Proteomes" id="UP000004564">
    <property type="component" value="Chromosome"/>
</dbReference>
<evidence type="ECO:0000313" key="1">
    <source>
        <dbReference type="EMBL" id="EHB43331.1"/>
    </source>
</evidence>
<evidence type="ECO:0000313" key="2">
    <source>
        <dbReference type="Proteomes" id="UP000004564"/>
    </source>
</evidence>
<name>A0A6C8GCT1_SALIN</name>
<dbReference type="RefSeq" id="WP_000493090.1">
    <property type="nucleotide sequence ID" value="NZ_CM001274.1"/>
</dbReference>
<sequence length="248" mass="28753">MFSTIISIYRDKTKNNGVRHIAIKSLELFISYAKSNKTFKTAENDFNNKFSIPEKRAILVALHKIGVPVTTPSTSLFNISTVEFLSEIINKDEIKSMIKQIKNGNCDTLFYADVEKFFTENIRMNRIRNIAENYIENVMSLSSLRFDDNDIPVEIIKPDNWGDLFTPGELKTIQTFIQMLIDPSYYDSRGNIKTNEMEKIISEIKSGMWDNYLLWDNTAYQNMQLQKKSNEASILFYNQLMQNNTTTS</sequence>
<organism evidence="1 2">
    <name type="scientific">Salmonella enterica subsp. enterica serovar Infantis str. SARB27</name>
    <dbReference type="NCBI Taxonomy" id="596155"/>
    <lineage>
        <taxon>Bacteria</taxon>
        <taxon>Pseudomonadati</taxon>
        <taxon>Pseudomonadota</taxon>
        <taxon>Gammaproteobacteria</taxon>
        <taxon>Enterobacterales</taxon>
        <taxon>Enterobacteriaceae</taxon>
        <taxon>Salmonella</taxon>
    </lineage>
</organism>
<reference evidence="1 2" key="1">
    <citation type="submission" date="2011-09" db="EMBL/GenBank/DDBJ databases">
        <authorList>
            <person name="McClelland M."/>
            <person name="Clifton S."/>
            <person name="Porwollik S."/>
            <person name="Cheng P."/>
            <person name="Wollam A."/>
            <person name="Wang C."/>
            <person name="Pepin K."/>
            <person name="Bhonagiri V."/>
            <person name="Fulton R."/>
            <person name="Fulton L.F."/>
            <person name="Delehaunty K."/>
            <person name="Fronick C."/>
            <person name="O'Laughlin M."/>
            <person name="Godfrey J."/>
            <person name="Waligorski J."/>
            <person name="Appelbaum E."/>
            <person name="Farmer C."/>
            <person name="Strong C."/>
            <person name="Tomlinson C."/>
            <person name="Hou S."/>
            <person name="Minx P."/>
            <person name="Warren W."/>
            <person name="Wilson R.K."/>
        </authorList>
    </citation>
    <scope>NUCLEOTIDE SEQUENCE [LARGE SCALE GENOMIC DNA]</scope>
    <source>
        <strain evidence="2">SARB 27</strain>
    </source>
</reference>
<dbReference type="EMBL" id="AFYI01000002">
    <property type="protein sequence ID" value="EHB43331.1"/>
    <property type="molecule type" value="Genomic_DNA"/>
</dbReference>
<protein>
    <submittedName>
        <fullName evidence="1">Uncharacterized protein</fullName>
    </submittedName>
</protein>
<accession>A0A6C8GCT1</accession>
<comment type="caution">
    <text evidence="1">The sequence shown here is derived from an EMBL/GenBank/DDBJ whole genome shotgun (WGS) entry which is preliminary data.</text>
</comment>
<gene>
    <name evidence="1" type="ORF">SEENIN0B_03245</name>
</gene>
<proteinExistence type="predicted"/>